<dbReference type="AlphaFoldDB" id="A0A6J6U9H8"/>
<proteinExistence type="predicted"/>
<reference evidence="1" key="1">
    <citation type="submission" date="2020-05" db="EMBL/GenBank/DDBJ databases">
        <authorList>
            <person name="Chiriac C."/>
            <person name="Salcher M."/>
            <person name="Ghai R."/>
            <person name="Kavagutti S V."/>
        </authorList>
    </citation>
    <scope>NUCLEOTIDE SEQUENCE</scope>
</reference>
<sequence>MVEYPLLGEAVGPARDVAVGQPVVAFALDVERGQVNAARSGRGEEEVAVFVGGEQLDEAGAAP</sequence>
<gene>
    <name evidence="1" type="ORF">UFOPK2786_01583</name>
</gene>
<name>A0A6J6U9H8_9ZZZZ</name>
<protein>
    <submittedName>
        <fullName evidence="1">Unannotated protein</fullName>
    </submittedName>
</protein>
<accession>A0A6J6U9H8</accession>
<dbReference type="EMBL" id="CAEZYW010000291">
    <property type="protein sequence ID" value="CAB4756402.1"/>
    <property type="molecule type" value="Genomic_DNA"/>
</dbReference>
<evidence type="ECO:0000313" key="1">
    <source>
        <dbReference type="EMBL" id="CAB4756402.1"/>
    </source>
</evidence>
<organism evidence="1">
    <name type="scientific">freshwater metagenome</name>
    <dbReference type="NCBI Taxonomy" id="449393"/>
    <lineage>
        <taxon>unclassified sequences</taxon>
        <taxon>metagenomes</taxon>
        <taxon>ecological metagenomes</taxon>
    </lineage>
</organism>